<dbReference type="InterPro" id="IPR018062">
    <property type="entry name" value="HTH_AraC-typ_CS"/>
</dbReference>
<dbReference type="InterPro" id="IPR018060">
    <property type="entry name" value="HTH_AraC"/>
</dbReference>
<protein>
    <recommendedName>
        <fullName evidence="5">HTH araC/xylS-type domain-containing protein</fullName>
    </recommendedName>
</protein>
<feature type="transmembrane region" description="Helical" evidence="4">
    <location>
        <begin position="157"/>
        <end position="174"/>
    </location>
</feature>
<dbReference type="Proteomes" id="UP001500736">
    <property type="component" value="Unassembled WGS sequence"/>
</dbReference>
<dbReference type="Pfam" id="PF12833">
    <property type="entry name" value="HTH_18"/>
    <property type="match status" value="1"/>
</dbReference>
<evidence type="ECO:0000256" key="1">
    <source>
        <dbReference type="ARBA" id="ARBA00023015"/>
    </source>
</evidence>
<evidence type="ECO:0000256" key="3">
    <source>
        <dbReference type="ARBA" id="ARBA00023163"/>
    </source>
</evidence>
<evidence type="ECO:0000259" key="5">
    <source>
        <dbReference type="PROSITE" id="PS01124"/>
    </source>
</evidence>
<dbReference type="SMART" id="SM00342">
    <property type="entry name" value="HTH_ARAC"/>
    <property type="match status" value="1"/>
</dbReference>
<evidence type="ECO:0000313" key="6">
    <source>
        <dbReference type="EMBL" id="GAA0743412.1"/>
    </source>
</evidence>
<dbReference type="PANTHER" id="PTHR43280">
    <property type="entry name" value="ARAC-FAMILY TRANSCRIPTIONAL REGULATOR"/>
    <property type="match status" value="1"/>
</dbReference>
<feature type="transmembrane region" description="Helical" evidence="4">
    <location>
        <begin position="99"/>
        <end position="119"/>
    </location>
</feature>
<dbReference type="InterPro" id="IPR009057">
    <property type="entry name" value="Homeodomain-like_sf"/>
</dbReference>
<evidence type="ECO:0000256" key="2">
    <source>
        <dbReference type="ARBA" id="ARBA00023125"/>
    </source>
</evidence>
<dbReference type="Gene3D" id="1.10.10.60">
    <property type="entry name" value="Homeodomain-like"/>
    <property type="match status" value="1"/>
</dbReference>
<sequence length="329" mass="37003">MDTSIALIVFSSIAVTSCVFLASYFLFIRKESKLQDLTLGLLFIAIALRILKSIFYYVLPEISPIGTALGFLGFALIGPLAFTYLSLNKNNHKTLKPILLLHVLFPVIGFVIILINSNFAYDMYLLANVSFATYLVISAITFISKPKENNLTQWHKALFYGLVALSAVLIYQLLGETISAYATGIALSSIVIYFLFFYALQSPSVVKKSSSKVIPEKMIRKITKAMEDDKIYYQPGITLAQFAEAIDAPNYLVSRATKKIYNKSFPEVINSFRIKAVRDKLSQPEFMNEKIEDLAYDVGFNTSSAFYNAFKKEVAMTPREYQTSIMTKN</sequence>
<dbReference type="PROSITE" id="PS01124">
    <property type="entry name" value="HTH_ARAC_FAMILY_2"/>
    <property type="match status" value="1"/>
</dbReference>
<evidence type="ECO:0000256" key="4">
    <source>
        <dbReference type="SAM" id="Phobius"/>
    </source>
</evidence>
<feature type="transmembrane region" description="Helical" evidence="4">
    <location>
        <begin position="125"/>
        <end position="145"/>
    </location>
</feature>
<keyword evidence="7" id="KW-1185">Reference proteome</keyword>
<feature type="transmembrane region" description="Helical" evidence="4">
    <location>
        <begin position="180"/>
        <end position="200"/>
    </location>
</feature>
<keyword evidence="4" id="KW-1133">Transmembrane helix</keyword>
<dbReference type="PROSITE" id="PS00041">
    <property type="entry name" value="HTH_ARAC_FAMILY_1"/>
    <property type="match status" value="1"/>
</dbReference>
<dbReference type="InterPro" id="IPR020449">
    <property type="entry name" value="Tscrpt_reg_AraC-type_HTH"/>
</dbReference>
<dbReference type="SUPFAM" id="SSF46689">
    <property type="entry name" value="Homeodomain-like"/>
    <property type="match status" value="1"/>
</dbReference>
<keyword evidence="4" id="KW-0812">Transmembrane</keyword>
<keyword evidence="4" id="KW-0472">Membrane</keyword>
<dbReference type="EMBL" id="BAAAGF010000002">
    <property type="protein sequence ID" value="GAA0743412.1"/>
    <property type="molecule type" value="Genomic_DNA"/>
</dbReference>
<dbReference type="RefSeq" id="WP_129760637.1">
    <property type="nucleotide sequence ID" value="NZ_BAAAGF010000002.1"/>
</dbReference>
<comment type="caution">
    <text evidence="6">The sequence shown here is derived from an EMBL/GenBank/DDBJ whole genome shotgun (WGS) entry which is preliminary data.</text>
</comment>
<accession>A0ABN1JNI2</accession>
<proteinExistence type="predicted"/>
<feature type="transmembrane region" description="Helical" evidence="4">
    <location>
        <begin position="65"/>
        <end position="87"/>
    </location>
</feature>
<evidence type="ECO:0000313" key="7">
    <source>
        <dbReference type="Proteomes" id="UP001500736"/>
    </source>
</evidence>
<gene>
    <name evidence="6" type="ORF">GCM10009431_16530</name>
</gene>
<keyword evidence="3" id="KW-0804">Transcription</keyword>
<name>A0ABN1JNI2_9FLAO</name>
<dbReference type="PRINTS" id="PR00032">
    <property type="entry name" value="HTHARAC"/>
</dbReference>
<reference evidence="6 7" key="1">
    <citation type="journal article" date="2019" name="Int. J. Syst. Evol. Microbiol.">
        <title>The Global Catalogue of Microorganisms (GCM) 10K type strain sequencing project: providing services to taxonomists for standard genome sequencing and annotation.</title>
        <authorList>
            <consortium name="The Broad Institute Genomics Platform"/>
            <consortium name="The Broad Institute Genome Sequencing Center for Infectious Disease"/>
            <person name="Wu L."/>
            <person name="Ma J."/>
        </authorList>
    </citation>
    <scope>NUCLEOTIDE SEQUENCE [LARGE SCALE GENOMIC DNA]</scope>
    <source>
        <strain evidence="6 7">JCM 15976</strain>
    </source>
</reference>
<feature type="domain" description="HTH araC/xylS-type" evidence="5">
    <location>
        <begin position="216"/>
        <end position="324"/>
    </location>
</feature>
<feature type="transmembrane region" description="Helical" evidence="4">
    <location>
        <begin position="6"/>
        <end position="27"/>
    </location>
</feature>
<keyword evidence="1" id="KW-0805">Transcription regulation</keyword>
<organism evidence="6 7">
    <name type="scientific">Gaetbulibacter jejuensis</name>
    <dbReference type="NCBI Taxonomy" id="584607"/>
    <lineage>
        <taxon>Bacteria</taxon>
        <taxon>Pseudomonadati</taxon>
        <taxon>Bacteroidota</taxon>
        <taxon>Flavobacteriia</taxon>
        <taxon>Flavobacteriales</taxon>
        <taxon>Flavobacteriaceae</taxon>
        <taxon>Gaetbulibacter</taxon>
    </lineage>
</organism>
<feature type="transmembrane region" description="Helical" evidence="4">
    <location>
        <begin position="39"/>
        <end position="59"/>
    </location>
</feature>
<dbReference type="PANTHER" id="PTHR43280:SF29">
    <property type="entry name" value="ARAC-FAMILY TRANSCRIPTIONAL REGULATOR"/>
    <property type="match status" value="1"/>
</dbReference>
<keyword evidence="2" id="KW-0238">DNA-binding</keyword>